<name>A0A0D3IAY0_EMIH1</name>
<dbReference type="Pfam" id="PF17815">
    <property type="entry name" value="PDZ_3"/>
    <property type="match status" value="1"/>
</dbReference>
<dbReference type="GeneID" id="17254478"/>
<dbReference type="Proteomes" id="UP000013827">
    <property type="component" value="Unassembled WGS sequence"/>
</dbReference>
<dbReference type="KEGG" id="ehx:EMIHUDRAFT_465602"/>
<dbReference type="GO" id="GO:0004252">
    <property type="term" value="F:serine-type endopeptidase activity"/>
    <property type="evidence" value="ECO:0007669"/>
    <property type="project" value="InterPro"/>
</dbReference>
<evidence type="ECO:0000256" key="1">
    <source>
        <dbReference type="ARBA" id="ARBA00010541"/>
    </source>
</evidence>
<dbReference type="SUPFAM" id="SSF50494">
    <property type="entry name" value="Trypsin-like serine proteases"/>
    <property type="match status" value="1"/>
</dbReference>
<reference evidence="8" key="1">
    <citation type="journal article" date="2013" name="Nature">
        <title>Pan genome of the phytoplankton Emiliania underpins its global distribution.</title>
        <authorList>
            <person name="Read B.A."/>
            <person name="Kegel J."/>
            <person name="Klute M.J."/>
            <person name="Kuo A."/>
            <person name="Lefebvre S.C."/>
            <person name="Maumus F."/>
            <person name="Mayer C."/>
            <person name="Miller J."/>
            <person name="Monier A."/>
            <person name="Salamov A."/>
            <person name="Young J."/>
            <person name="Aguilar M."/>
            <person name="Claverie J.M."/>
            <person name="Frickenhaus S."/>
            <person name="Gonzalez K."/>
            <person name="Herman E.K."/>
            <person name="Lin Y.C."/>
            <person name="Napier J."/>
            <person name="Ogata H."/>
            <person name="Sarno A.F."/>
            <person name="Shmutz J."/>
            <person name="Schroeder D."/>
            <person name="de Vargas C."/>
            <person name="Verret F."/>
            <person name="von Dassow P."/>
            <person name="Valentin K."/>
            <person name="Van de Peer Y."/>
            <person name="Wheeler G."/>
            <person name="Dacks J.B."/>
            <person name="Delwiche C.F."/>
            <person name="Dyhrman S.T."/>
            <person name="Glockner G."/>
            <person name="John U."/>
            <person name="Richards T."/>
            <person name="Worden A.Z."/>
            <person name="Zhang X."/>
            <person name="Grigoriev I.V."/>
            <person name="Allen A.E."/>
            <person name="Bidle K."/>
            <person name="Borodovsky M."/>
            <person name="Bowler C."/>
            <person name="Brownlee C."/>
            <person name="Cock J.M."/>
            <person name="Elias M."/>
            <person name="Gladyshev V.N."/>
            <person name="Groth M."/>
            <person name="Guda C."/>
            <person name="Hadaegh A."/>
            <person name="Iglesias-Rodriguez M.D."/>
            <person name="Jenkins J."/>
            <person name="Jones B.M."/>
            <person name="Lawson T."/>
            <person name="Leese F."/>
            <person name="Lindquist E."/>
            <person name="Lobanov A."/>
            <person name="Lomsadze A."/>
            <person name="Malik S.B."/>
            <person name="Marsh M.E."/>
            <person name="Mackinder L."/>
            <person name="Mock T."/>
            <person name="Mueller-Roeber B."/>
            <person name="Pagarete A."/>
            <person name="Parker M."/>
            <person name="Probert I."/>
            <person name="Quesneville H."/>
            <person name="Raines C."/>
            <person name="Rensing S.A."/>
            <person name="Riano-Pachon D.M."/>
            <person name="Richier S."/>
            <person name="Rokitta S."/>
            <person name="Shiraiwa Y."/>
            <person name="Soanes D.M."/>
            <person name="van der Giezen M."/>
            <person name="Wahlund T.M."/>
            <person name="Williams B."/>
            <person name="Wilson W."/>
            <person name="Wolfe G."/>
            <person name="Wurch L.L."/>
        </authorList>
    </citation>
    <scope>NUCLEOTIDE SEQUENCE</scope>
</reference>
<protein>
    <recommendedName>
        <fullName evidence="6">Protease Do-like PDZ domain-containing protein</fullName>
    </recommendedName>
</protein>
<comment type="similarity">
    <text evidence="1">Belongs to the peptidase S1C family.</text>
</comment>
<keyword evidence="2" id="KW-0645">Protease</keyword>
<evidence type="ECO:0000256" key="2">
    <source>
        <dbReference type="ARBA" id="ARBA00022670"/>
    </source>
</evidence>
<feature type="region of interest" description="Disordered" evidence="5">
    <location>
        <begin position="527"/>
        <end position="546"/>
    </location>
</feature>
<evidence type="ECO:0000313" key="8">
    <source>
        <dbReference type="Proteomes" id="UP000013827"/>
    </source>
</evidence>
<evidence type="ECO:0000256" key="5">
    <source>
        <dbReference type="SAM" id="MobiDB-lite"/>
    </source>
</evidence>
<feature type="domain" description="Protease Do-like PDZ" evidence="6">
    <location>
        <begin position="359"/>
        <end position="530"/>
    </location>
</feature>
<dbReference type="GO" id="GO:0006508">
    <property type="term" value="P:proteolysis"/>
    <property type="evidence" value="ECO:0007669"/>
    <property type="project" value="UniProtKB-KW"/>
</dbReference>
<evidence type="ECO:0000256" key="4">
    <source>
        <dbReference type="ARBA" id="ARBA00022825"/>
    </source>
</evidence>
<feature type="compositionally biased region" description="Polar residues" evidence="5">
    <location>
        <begin position="1"/>
        <end position="11"/>
    </location>
</feature>
<dbReference type="PaxDb" id="2903-EOD08415"/>
<feature type="region of interest" description="Disordered" evidence="5">
    <location>
        <begin position="1"/>
        <end position="26"/>
    </location>
</feature>
<dbReference type="Pfam" id="PF13365">
    <property type="entry name" value="Trypsin_2"/>
    <property type="match status" value="1"/>
</dbReference>
<evidence type="ECO:0000256" key="3">
    <source>
        <dbReference type="ARBA" id="ARBA00022801"/>
    </source>
</evidence>
<dbReference type="InterPro" id="IPR001940">
    <property type="entry name" value="Peptidase_S1C"/>
</dbReference>
<dbReference type="InterPro" id="IPR041517">
    <property type="entry name" value="DEGP_PDZ"/>
</dbReference>
<dbReference type="AlphaFoldDB" id="A0A0D3IAY0"/>
<dbReference type="InterPro" id="IPR046449">
    <property type="entry name" value="DEGP_PDZ_sf"/>
</dbReference>
<keyword evidence="3" id="KW-0378">Hydrolase</keyword>
<dbReference type="Gene3D" id="3.20.190.20">
    <property type="match status" value="1"/>
</dbReference>
<evidence type="ECO:0000313" key="7">
    <source>
        <dbReference type="EnsemblProtists" id="EOD08415"/>
    </source>
</evidence>
<dbReference type="STRING" id="2903.R1D1B5"/>
<dbReference type="OMA" id="TGGRTIC"/>
<accession>A0A0D3IAY0</accession>
<proteinExistence type="inferred from homology"/>
<organism evidence="7 8">
    <name type="scientific">Emiliania huxleyi (strain CCMP1516)</name>
    <dbReference type="NCBI Taxonomy" id="280463"/>
    <lineage>
        <taxon>Eukaryota</taxon>
        <taxon>Haptista</taxon>
        <taxon>Haptophyta</taxon>
        <taxon>Prymnesiophyceae</taxon>
        <taxon>Isochrysidales</taxon>
        <taxon>Noelaerhabdaceae</taxon>
        <taxon>Emiliania</taxon>
    </lineage>
</organism>
<sequence length="546" mass="57963">MPDLFSSTSSPEADGTGALPPAKARKVGSPSIVRGADAALLAAAAMKARWSSLVLVEVTSTSPDYIKPWKMHSQRSCKGSGFVIEGGRILTNYHVVQDAIDVRLRKHGVSRRWRGTVLARGPDVDLALLAVHEDEEGRGDSFWNGVTPAVWCSTLPALQSAVHVIGFPTGGTTISVTQGVVSRVDCKNYRVGSSAFANSGGLLVLQIDAAINAGNSGGPAFCSDGSVVGVAFQSLGGEYKGISDVPFLARELRNASLRRRHRVPDDVTGACPSLAPRPTSGMVRGEWVGAHSSSGVLVTRASSHSALGVRVDDVVLSIDGKKAGEPRRLGEPTSVLVLRGGERVQLCAPLSQLPRRLPRNHGFDCFPHYVIIGGLVFVRLCCPMLEDKRSKGHHSAIYDLVNYQIARSFPPADGGGEGGEVAEILLLTEILAAPLNYGRVCHARDGPRGGGEEVGRRYTCHAWRVLDTLNGQRPKSLRALHQMYRAVPDGAFLEFVFSHGGDQIVLDATECRQSEPDILQLHAIPSATSDGLQGGGEEPAAPAPAP</sequence>
<dbReference type="PRINTS" id="PR00834">
    <property type="entry name" value="PROTEASES2C"/>
</dbReference>
<dbReference type="PANTHER" id="PTHR45980">
    <property type="match status" value="1"/>
</dbReference>
<dbReference type="Gene3D" id="2.40.10.10">
    <property type="entry name" value="Trypsin-like serine proteases"/>
    <property type="match status" value="2"/>
</dbReference>
<dbReference type="eggNOG" id="KOG1320">
    <property type="taxonomic scope" value="Eukaryota"/>
</dbReference>
<keyword evidence="4" id="KW-0720">Serine protease</keyword>
<dbReference type="PANTHER" id="PTHR45980:SF9">
    <property type="entry name" value="PROTEASE DO-LIKE 10, MITOCHONDRIAL-RELATED"/>
    <property type="match status" value="1"/>
</dbReference>
<reference evidence="7" key="2">
    <citation type="submission" date="2024-10" db="UniProtKB">
        <authorList>
            <consortium name="EnsemblProtists"/>
        </authorList>
    </citation>
    <scope>IDENTIFICATION</scope>
</reference>
<evidence type="ECO:0000259" key="6">
    <source>
        <dbReference type="Pfam" id="PF17815"/>
    </source>
</evidence>
<dbReference type="EnsemblProtists" id="EOD08415">
    <property type="protein sequence ID" value="EOD08415"/>
    <property type="gene ID" value="EMIHUDRAFT_465602"/>
</dbReference>
<dbReference type="InterPro" id="IPR009003">
    <property type="entry name" value="Peptidase_S1_PA"/>
</dbReference>
<dbReference type="InterPro" id="IPR043504">
    <property type="entry name" value="Peptidase_S1_PA_chymotrypsin"/>
</dbReference>
<dbReference type="HOGENOM" id="CLU_020120_10_0_1"/>
<dbReference type="RefSeq" id="XP_005760844.1">
    <property type="nucleotide sequence ID" value="XM_005760787.1"/>
</dbReference>
<keyword evidence="8" id="KW-1185">Reference proteome</keyword>